<dbReference type="AlphaFoldDB" id="A0A6J6HHS7"/>
<evidence type="ECO:0000313" key="1">
    <source>
        <dbReference type="EMBL" id="CAB4610644.1"/>
    </source>
</evidence>
<proteinExistence type="predicted"/>
<organism evidence="1">
    <name type="scientific">freshwater metagenome</name>
    <dbReference type="NCBI Taxonomy" id="449393"/>
    <lineage>
        <taxon>unclassified sequences</taxon>
        <taxon>metagenomes</taxon>
        <taxon>ecological metagenomes</taxon>
    </lineage>
</organism>
<name>A0A6J6HHS7_9ZZZZ</name>
<dbReference type="EMBL" id="CAEZUV010000039">
    <property type="protein sequence ID" value="CAB4610644.1"/>
    <property type="molecule type" value="Genomic_DNA"/>
</dbReference>
<reference evidence="1" key="1">
    <citation type="submission" date="2020-05" db="EMBL/GenBank/DDBJ databases">
        <authorList>
            <person name="Chiriac C."/>
            <person name="Salcher M."/>
            <person name="Ghai R."/>
            <person name="Kavagutti S V."/>
        </authorList>
    </citation>
    <scope>NUCLEOTIDE SEQUENCE</scope>
</reference>
<protein>
    <submittedName>
        <fullName evidence="1">Unannotated protein</fullName>
    </submittedName>
</protein>
<gene>
    <name evidence="1" type="ORF">UFOPK1856_00405</name>
</gene>
<sequence length="41" mass="4747">MVAVMRQLGRMEEADEVERRLKSVREALADEPDSEEQTLND</sequence>
<accession>A0A6J6HHS7</accession>